<gene>
    <name evidence="1" type="ORF">PAXRUDRAFT_142280</name>
</gene>
<dbReference type="EMBL" id="KN825089">
    <property type="protein sequence ID" value="KIK94716.1"/>
    <property type="molecule type" value="Genomic_DNA"/>
</dbReference>
<dbReference type="OrthoDB" id="2691413at2759"/>
<protein>
    <recommendedName>
        <fullName evidence="3">CxC1-like cysteine cluster associated with KDZ transposases domain-containing protein</fullName>
    </recommendedName>
</protein>
<dbReference type="Proteomes" id="UP000054538">
    <property type="component" value="Unassembled WGS sequence"/>
</dbReference>
<reference evidence="1 2" key="1">
    <citation type="submission" date="2014-04" db="EMBL/GenBank/DDBJ databases">
        <authorList>
            <consortium name="DOE Joint Genome Institute"/>
            <person name="Kuo A."/>
            <person name="Kohler A."/>
            <person name="Jargeat P."/>
            <person name="Nagy L.G."/>
            <person name="Floudas D."/>
            <person name="Copeland A."/>
            <person name="Barry K.W."/>
            <person name="Cichocki N."/>
            <person name="Veneault-Fourrey C."/>
            <person name="LaButti K."/>
            <person name="Lindquist E.A."/>
            <person name="Lipzen A."/>
            <person name="Lundell T."/>
            <person name="Morin E."/>
            <person name="Murat C."/>
            <person name="Sun H."/>
            <person name="Tunlid A."/>
            <person name="Henrissat B."/>
            <person name="Grigoriev I.V."/>
            <person name="Hibbett D.S."/>
            <person name="Martin F."/>
            <person name="Nordberg H.P."/>
            <person name="Cantor M.N."/>
            <person name="Hua S.X."/>
        </authorList>
    </citation>
    <scope>NUCLEOTIDE SEQUENCE [LARGE SCALE GENOMIC DNA]</scope>
    <source>
        <strain evidence="1 2">Ve08.2h10</strain>
    </source>
</reference>
<proteinExistence type="predicted"/>
<sequence>LEFHVIDEDVPLTSAPVPGSNTSPCLFDSWKAVIPTLVSPFLQYLTRTLGKLAILPSSAISYCMQCCELKATMLVCLHFDYFALVMVQMCKCASLQQVLVYHGLFPTAPSQPCMGISVELLSFYWALFKCSCNAINALASALNSHYTCRGF</sequence>
<dbReference type="InParanoid" id="A0A0D0DXC4"/>
<organism evidence="1 2">
    <name type="scientific">Paxillus rubicundulus Ve08.2h10</name>
    <dbReference type="NCBI Taxonomy" id="930991"/>
    <lineage>
        <taxon>Eukaryota</taxon>
        <taxon>Fungi</taxon>
        <taxon>Dikarya</taxon>
        <taxon>Basidiomycota</taxon>
        <taxon>Agaricomycotina</taxon>
        <taxon>Agaricomycetes</taxon>
        <taxon>Agaricomycetidae</taxon>
        <taxon>Boletales</taxon>
        <taxon>Paxilineae</taxon>
        <taxon>Paxillaceae</taxon>
        <taxon>Paxillus</taxon>
    </lineage>
</organism>
<evidence type="ECO:0008006" key="3">
    <source>
        <dbReference type="Google" id="ProtNLM"/>
    </source>
</evidence>
<keyword evidence="2" id="KW-1185">Reference proteome</keyword>
<feature type="non-terminal residue" evidence="1">
    <location>
        <position position="1"/>
    </location>
</feature>
<reference evidence="2" key="2">
    <citation type="submission" date="2015-01" db="EMBL/GenBank/DDBJ databases">
        <title>Evolutionary Origins and Diversification of the Mycorrhizal Mutualists.</title>
        <authorList>
            <consortium name="DOE Joint Genome Institute"/>
            <consortium name="Mycorrhizal Genomics Consortium"/>
            <person name="Kohler A."/>
            <person name="Kuo A."/>
            <person name="Nagy L.G."/>
            <person name="Floudas D."/>
            <person name="Copeland A."/>
            <person name="Barry K.W."/>
            <person name="Cichocki N."/>
            <person name="Veneault-Fourrey C."/>
            <person name="LaButti K."/>
            <person name="Lindquist E.A."/>
            <person name="Lipzen A."/>
            <person name="Lundell T."/>
            <person name="Morin E."/>
            <person name="Murat C."/>
            <person name="Riley R."/>
            <person name="Ohm R."/>
            <person name="Sun H."/>
            <person name="Tunlid A."/>
            <person name="Henrissat B."/>
            <person name="Grigoriev I.V."/>
            <person name="Hibbett D.S."/>
            <person name="Martin F."/>
        </authorList>
    </citation>
    <scope>NUCLEOTIDE SEQUENCE [LARGE SCALE GENOMIC DNA]</scope>
    <source>
        <strain evidence="2">Ve08.2h10</strain>
    </source>
</reference>
<dbReference type="AlphaFoldDB" id="A0A0D0DXC4"/>
<evidence type="ECO:0000313" key="1">
    <source>
        <dbReference type="EMBL" id="KIK94716.1"/>
    </source>
</evidence>
<name>A0A0D0DXC4_9AGAM</name>
<evidence type="ECO:0000313" key="2">
    <source>
        <dbReference type="Proteomes" id="UP000054538"/>
    </source>
</evidence>
<dbReference type="HOGENOM" id="CLU_088994_1_0_1"/>
<accession>A0A0D0DXC4</accession>